<dbReference type="Proteomes" id="UP001189429">
    <property type="component" value="Unassembled WGS sequence"/>
</dbReference>
<feature type="compositionally biased region" description="Basic and acidic residues" evidence="1">
    <location>
        <begin position="36"/>
        <end position="45"/>
    </location>
</feature>
<feature type="compositionally biased region" description="Acidic residues" evidence="1">
    <location>
        <begin position="94"/>
        <end position="105"/>
    </location>
</feature>
<feature type="region of interest" description="Disordered" evidence="1">
    <location>
        <begin position="32"/>
        <end position="120"/>
    </location>
</feature>
<reference evidence="2" key="1">
    <citation type="submission" date="2023-10" db="EMBL/GenBank/DDBJ databases">
        <authorList>
            <person name="Chen Y."/>
            <person name="Shah S."/>
            <person name="Dougan E. K."/>
            <person name="Thang M."/>
            <person name="Chan C."/>
        </authorList>
    </citation>
    <scope>NUCLEOTIDE SEQUENCE [LARGE SCALE GENOMIC DNA]</scope>
</reference>
<sequence>MKGAGPEAHGGPGAPSHQDQLFVLRRFLAVVGPVEGPRKSRERRTTSGLLALGSPAPPWRGWPGGGARERPALQKPRARRGPPREADVAGAANTEEEEEEEEEGDEMHTSERCQDTLLPGRGGFPANGLCWQRIRIQSSQASPEQILALTRVRASPVGEARAPGQNTSLVRCDSSRLRTEA</sequence>
<gene>
    <name evidence="2" type="ORF">PCOR1329_LOCUS2044</name>
</gene>
<evidence type="ECO:0000313" key="3">
    <source>
        <dbReference type="Proteomes" id="UP001189429"/>
    </source>
</evidence>
<organism evidence="2 3">
    <name type="scientific">Prorocentrum cordatum</name>
    <dbReference type="NCBI Taxonomy" id="2364126"/>
    <lineage>
        <taxon>Eukaryota</taxon>
        <taxon>Sar</taxon>
        <taxon>Alveolata</taxon>
        <taxon>Dinophyceae</taxon>
        <taxon>Prorocentrales</taxon>
        <taxon>Prorocentraceae</taxon>
        <taxon>Prorocentrum</taxon>
    </lineage>
</organism>
<feature type="region of interest" description="Disordered" evidence="1">
    <location>
        <begin position="1"/>
        <end position="20"/>
    </location>
</feature>
<evidence type="ECO:0000313" key="2">
    <source>
        <dbReference type="EMBL" id="CAK0790943.1"/>
    </source>
</evidence>
<proteinExistence type="predicted"/>
<evidence type="ECO:0000256" key="1">
    <source>
        <dbReference type="SAM" id="MobiDB-lite"/>
    </source>
</evidence>
<accession>A0ABN9PDX9</accession>
<protein>
    <submittedName>
        <fullName evidence="2">Uncharacterized protein</fullName>
    </submittedName>
</protein>
<comment type="caution">
    <text evidence="2">The sequence shown here is derived from an EMBL/GenBank/DDBJ whole genome shotgun (WGS) entry which is preliminary data.</text>
</comment>
<keyword evidence="3" id="KW-1185">Reference proteome</keyword>
<name>A0ABN9PDX9_9DINO</name>
<dbReference type="EMBL" id="CAUYUJ010000504">
    <property type="protein sequence ID" value="CAK0790943.1"/>
    <property type="molecule type" value="Genomic_DNA"/>
</dbReference>